<comment type="caution">
    <text evidence="2">The sequence shown here is derived from an EMBL/GenBank/DDBJ whole genome shotgun (WGS) entry which is preliminary data.</text>
</comment>
<gene>
    <name evidence="2" type="ORF">DH2020_007264</name>
</gene>
<dbReference type="Proteomes" id="UP001318860">
    <property type="component" value="Unassembled WGS sequence"/>
</dbReference>
<dbReference type="InterPro" id="IPR044950">
    <property type="entry name" value="TED6/7"/>
</dbReference>
<organism evidence="2 3">
    <name type="scientific">Rehmannia glutinosa</name>
    <name type="common">Chinese foxglove</name>
    <dbReference type="NCBI Taxonomy" id="99300"/>
    <lineage>
        <taxon>Eukaryota</taxon>
        <taxon>Viridiplantae</taxon>
        <taxon>Streptophyta</taxon>
        <taxon>Embryophyta</taxon>
        <taxon>Tracheophyta</taxon>
        <taxon>Spermatophyta</taxon>
        <taxon>Magnoliopsida</taxon>
        <taxon>eudicotyledons</taxon>
        <taxon>Gunneridae</taxon>
        <taxon>Pentapetalae</taxon>
        <taxon>asterids</taxon>
        <taxon>lamiids</taxon>
        <taxon>Lamiales</taxon>
        <taxon>Orobanchaceae</taxon>
        <taxon>Rehmannieae</taxon>
        <taxon>Rehmannia</taxon>
    </lineage>
</organism>
<evidence type="ECO:0000313" key="2">
    <source>
        <dbReference type="EMBL" id="KAK6114995.1"/>
    </source>
</evidence>
<evidence type="ECO:0000256" key="1">
    <source>
        <dbReference type="SAM" id="MobiDB-lite"/>
    </source>
</evidence>
<dbReference type="EMBL" id="JABTTQ020003506">
    <property type="protein sequence ID" value="KAK6114995.1"/>
    <property type="molecule type" value="Genomic_DNA"/>
</dbReference>
<feature type="compositionally biased region" description="Polar residues" evidence="1">
    <location>
        <begin position="94"/>
        <end position="111"/>
    </location>
</feature>
<dbReference type="PANTHER" id="PTHR35697:SF1">
    <property type="entry name" value="PROTEIN TRACHEARY ELEMENT DIFFERENTIATION-RELATED 7"/>
    <property type="match status" value="1"/>
</dbReference>
<keyword evidence="3" id="KW-1185">Reference proteome</keyword>
<reference evidence="2 3" key="1">
    <citation type="journal article" date="2021" name="Comput. Struct. Biotechnol. J.">
        <title>De novo genome assembly of the potent medicinal plant Rehmannia glutinosa using nanopore technology.</title>
        <authorList>
            <person name="Ma L."/>
            <person name="Dong C."/>
            <person name="Song C."/>
            <person name="Wang X."/>
            <person name="Zheng X."/>
            <person name="Niu Y."/>
            <person name="Chen S."/>
            <person name="Feng W."/>
        </authorList>
    </citation>
    <scope>NUCLEOTIDE SEQUENCE [LARGE SCALE GENOMIC DNA]</scope>
    <source>
        <strain evidence="2">DH-2019</strain>
    </source>
</reference>
<sequence>MASFPHITPPPPLPTSPDDGPTRKKKTVEVEETDVIRTDKHRKVKEAIVQGPHGPQVVVLSIEEDKHTQKQIIKNEKVEEEKQMHAKSGELIATDQTETGESSSSNNPSIHQTHHRLEQI</sequence>
<feature type="compositionally biased region" description="Basic and acidic residues" evidence="1">
    <location>
        <begin position="79"/>
        <end position="88"/>
    </location>
</feature>
<name>A0ABR0TXK0_REHGL</name>
<proteinExistence type="predicted"/>
<dbReference type="PANTHER" id="PTHR35697">
    <property type="entry name" value="OS08G0108300 PROTEIN"/>
    <property type="match status" value="1"/>
</dbReference>
<protein>
    <submittedName>
        <fullName evidence="2">Uncharacterized protein</fullName>
    </submittedName>
</protein>
<accession>A0ABR0TXK0</accession>
<feature type="region of interest" description="Disordered" evidence="1">
    <location>
        <begin position="79"/>
        <end position="120"/>
    </location>
</feature>
<feature type="region of interest" description="Disordered" evidence="1">
    <location>
        <begin position="1"/>
        <end position="30"/>
    </location>
</feature>
<evidence type="ECO:0000313" key="3">
    <source>
        <dbReference type="Proteomes" id="UP001318860"/>
    </source>
</evidence>